<dbReference type="EMBL" id="JACDTY010000009">
    <property type="protein sequence ID" value="MBA1142432.1"/>
    <property type="molecule type" value="Genomic_DNA"/>
</dbReference>
<dbReference type="RefSeq" id="WP_181059354.1">
    <property type="nucleotide sequence ID" value="NZ_JACDTY010000009.1"/>
</dbReference>
<gene>
    <name evidence="2" type="ORF">H0241_19510</name>
</gene>
<dbReference type="Pfam" id="PF23893">
    <property type="entry name" value="Y4YQ_C"/>
    <property type="match status" value="1"/>
</dbReference>
<feature type="domain" description="YscD/Y4YQ C-terminal" evidence="1">
    <location>
        <begin position="244"/>
        <end position="295"/>
    </location>
</feature>
<name>A0A838B8G3_9HYPH</name>
<dbReference type="AlphaFoldDB" id="A0A838B8G3"/>
<sequence>MNDAVCLHFEVLSGLYCGLTGELAPEPNVIGSGLDADTIFVEQGLAPHHLRVTLLADSIEIKALAAGLSVEGNGDIAAGECAVVPLPVVIHVGEMSILWSGQGAAPAGSSGTPRLSIPVLAFVLVGSVGIGALSTVLSYYGSAGASSANSWPDATVEARGPHDPTDNQTAQAAARDLQKEVDRAGLLNVKIGSAKGVVTAEGTVTSASASSWQGIQQLFDHRTKGALTLVNGVVTKEEKAPSAIALEAVWRGPSAYVVIDGEKYFVGALLKDGWTVDRIEDGHVLLRRNGRLASLRY</sequence>
<reference evidence="2 3" key="1">
    <citation type="submission" date="2020-07" db="EMBL/GenBank/DDBJ databases">
        <title>Definition of the novel symbiovar canariense within Mesorhizobium novociceri, a new species of genus Mesorhizobium nodulating Cicer canariense in the Caldera de Taburiente National Park (La Palma, Canary Islands).</title>
        <authorList>
            <person name="Leon-Barrios M."/>
            <person name="Perez-Yepez J."/>
            <person name="Flores-Felix J.D."/>
            <person name="Ramirez-Baena M.H."/>
            <person name="Pulido-Suarez L."/>
            <person name="Igual J.M."/>
            <person name="Velazquez E."/>
            <person name="Peix A."/>
        </authorList>
    </citation>
    <scope>NUCLEOTIDE SEQUENCE [LARGE SCALE GENOMIC DNA]</scope>
    <source>
        <strain evidence="2 3">CCANP35</strain>
    </source>
</reference>
<evidence type="ECO:0000313" key="2">
    <source>
        <dbReference type="EMBL" id="MBA1142432.1"/>
    </source>
</evidence>
<proteinExistence type="predicted"/>
<organism evidence="2 3">
    <name type="scientific">Mesorhizobium neociceri</name>
    <dbReference type="NCBI Taxonomy" id="1307853"/>
    <lineage>
        <taxon>Bacteria</taxon>
        <taxon>Pseudomonadati</taxon>
        <taxon>Pseudomonadota</taxon>
        <taxon>Alphaproteobacteria</taxon>
        <taxon>Hyphomicrobiales</taxon>
        <taxon>Phyllobacteriaceae</taxon>
        <taxon>Mesorhizobium</taxon>
    </lineage>
</organism>
<dbReference type="InterPro" id="IPR057770">
    <property type="entry name" value="YscD/Y4YQ_C"/>
</dbReference>
<protein>
    <recommendedName>
        <fullName evidence="1">YscD/Y4YQ C-terminal domain-containing protein</fullName>
    </recommendedName>
</protein>
<evidence type="ECO:0000259" key="1">
    <source>
        <dbReference type="Pfam" id="PF23893"/>
    </source>
</evidence>
<dbReference type="Proteomes" id="UP000558284">
    <property type="component" value="Unassembled WGS sequence"/>
</dbReference>
<keyword evidence="3" id="KW-1185">Reference proteome</keyword>
<accession>A0A838B8G3</accession>
<comment type="caution">
    <text evidence="2">The sequence shown here is derived from an EMBL/GenBank/DDBJ whole genome shotgun (WGS) entry which is preliminary data.</text>
</comment>
<evidence type="ECO:0000313" key="3">
    <source>
        <dbReference type="Proteomes" id="UP000558284"/>
    </source>
</evidence>